<keyword evidence="3" id="KW-1185">Reference proteome</keyword>
<protein>
    <recommendedName>
        <fullName evidence="1">DUF5641 domain-containing protein</fullName>
    </recommendedName>
</protein>
<evidence type="ECO:0000313" key="2">
    <source>
        <dbReference type="EMBL" id="KAJ8979782.1"/>
    </source>
</evidence>
<evidence type="ECO:0000313" key="3">
    <source>
        <dbReference type="Proteomes" id="UP001162164"/>
    </source>
</evidence>
<name>A0ABQ9JPD3_9CUCU</name>
<sequence>MYDCYTPVHNTCLHSFVKDFGHPNLINVPSNRLSHFEHVQKLQQHFWSRWSREYISELQHRSKWPKEHGCLKVNDLVVIKEDKQPPLKWSLGRIASLHPGRDGVSRVATIRTSAGLIKRSFSKICPLPVSDECSVSGSELATANPSVE</sequence>
<feature type="domain" description="DUF5641" evidence="1">
    <location>
        <begin position="35"/>
        <end position="127"/>
    </location>
</feature>
<gene>
    <name evidence="2" type="ORF">NQ317_007690</name>
</gene>
<dbReference type="Pfam" id="PF18701">
    <property type="entry name" value="DUF5641"/>
    <property type="match status" value="1"/>
</dbReference>
<dbReference type="PANTHER" id="PTHR47331">
    <property type="entry name" value="PHD-TYPE DOMAIN-CONTAINING PROTEIN"/>
    <property type="match status" value="1"/>
</dbReference>
<dbReference type="Proteomes" id="UP001162164">
    <property type="component" value="Unassembled WGS sequence"/>
</dbReference>
<dbReference type="EMBL" id="JAPWTJ010000314">
    <property type="protein sequence ID" value="KAJ8979782.1"/>
    <property type="molecule type" value="Genomic_DNA"/>
</dbReference>
<reference evidence="2" key="1">
    <citation type="journal article" date="2023" name="Insect Mol. Biol.">
        <title>Genome sequencing provides insights into the evolution of gene families encoding plant cell wall-degrading enzymes in longhorned beetles.</title>
        <authorList>
            <person name="Shin N.R."/>
            <person name="Okamura Y."/>
            <person name="Kirsch R."/>
            <person name="Pauchet Y."/>
        </authorList>
    </citation>
    <scope>NUCLEOTIDE SEQUENCE</scope>
    <source>
        <strain evidence="2">MMC_N1</strain>
    </source>
</reference>
<comment type="caution">
    <text evidence="2">The sequence shown here is derived from an EMBL/GenBank/DDBJ whole genome shotgun (WGS) entry which is preliminary data.</text>
</comment>
<accession>A0ABQ9JPD3</accession>
<organism evidence="2 3">
    <name type="scientific">Molorchus minor</name>
    <dbReference type="NCBI Taxonomy" id="1323400"/>
    <lineage>
        <taxon>Eukaryota</taxon>
        <taxon>Metazoa</taxon>
        <taxon>Ecdysozoa</taxon>
        <taxon>Arthropoda</taxon>
        <taxon>Hexapoda</taxon>
        <taxon>Insecta</taxon>
        <taxon>Pterygota</taxon>
        <taxon>Neoptera</taxon>
        <taxon>Endopterygota</taxon>
        <taxon>Coleoptera</taxon>
        <taxon>Polyphaga</taxon>
        <taxon>Cucujiformia</taxon>
        <taxon>Chrysomeloidea</taxon>
        <taxon>Cerambycidae</taxon>
        <taxon>Lamiinae</taxon>
        <taxon>Monochamini</taxon>
        <taxon>Molorchus</taxon>
    </lineage>
</organism>
<proteinExistence type="predicted"/>
<dbReference type="InterPro" id="IPR040676">
    <property type="entry name" value="DUF5641"/>
</dbReference>
<evidence type="ECO:0000259" key="1">
    <source>
        <dbReference type="Pfam" id="PF18701"/>
    </source>
</evidence>